<evidence type="ECO:0000256" key="8">
    <source>
        <dbReference type="RuleBase" id="RU003612"/>
    </source>
</evidence>
<accession>A0AAX1EE54</accession>
<keyword evidence="4 9" id="KW-0812">Transmembrane</keyword>
<dbReference type="InterPro" id="IPR011919">
    <property type="entry name" value="Cell_div_ZipA"/>
</dbReference>
<dbReference type="Gene3D" id="3.30.1400.10">
    <property type="entry name" value="ZipA, C-terminal FtsZ-binding domain"/>
    <property type="match status" value="1"/>
</dbReference>
<dbReference type="SUPFAM" id="SSF64383">
    <property type="entry name" value="Cell-division protein ZipA, C-terminal domain"/>
    <property type="match status" value="1"/>
</dbReference>
<evidence type="ECO:0000256" key="1">
    <source>
        <dbReference type="ARBA" id="ARBA00022475"/>
    </source>
</evidence>
<comment type="subcellular location">
    <subcellularLocation>
        <location evidence="9">Cell inner membrane</location>
        <topology evidence="9">Single-pass type I membrane protein</topology>
    </subcellularLocation>
</comment>
<sequence>MQANWSLMINLLLLIGVIVAIIRVMKSRHQRLKFNDYPPSPGVVESRVQDDIISVRKIESKHIDDLEKQFQKERDSKPKLSIQQRSAEVMNKKDEANPLSQSVSSAAQMRENTSVTAKKEHDSRNSLMLFLLAKNNRQFAGYELLQTLLTAGLRYGEGQLFHRHQSPNGQGTVFCSLAAATESGTFDMQNIGAFSVRGLCLFMQTSNNPSIDEERFSIMLETAQQLREELDCYLLDEQRKPLTEEGIAGYYRRLNLSEE</sequence>
<proteinExistence type="inferred from homology"/>
<dbReference type="Pfam" id="PF04354">
    <property type="entry name" value="ZipA_C"/>
    <property type="match status" value="1"/>
</dbReference>
<gene>
    <name evidence="13" type="primary">zipA</name>
    <name evidence="13" type="ORF">E3983_02770</name>
</gene>
<protein>
    <recommendedName>
        <fullName evidence="8">Cell division protein ZipA</fullName>
    </recommendedName>
</protein>
<dbReference type="GO" id="GO:0032153">
    <property type="term" value="C:cell division site"/>
    <property type="evidence" value="ECO:0007669"/>
    <property type="project" value="TreeGrafter"/>
</dbReference>
<dbReference type="SMART" id="SM00771">
    <property type="entry name" value="ZipA_C"/>
    <property type="match status" value="1"/>
</dbReference>
<keyword evidence="7 8" id="KW-0131">Cell cycle</keyword>
<keyword evidence="2 9" id="KW-0997">Cell inner membrane</keyword>
<evidence type="ECO:0000256" key="9">
    <source>
        <dbReference type="RuleBase" id="RU003613"/>
    </source>
</evidence>
<reference evidence="13 14" key="1">
    <citation type="submission" date="2019-03" db="EMBL/GenBank/DDBJ databases">
        <title>Diverse conjugative elements silence natural transformation in Legionella species.</title>
        <authorList>
            <person name="Durieux I."/>
            <person name="Ginevra C."/>
            <person name="Attaiech L."/>
            <person name="Picq K."/>
            <person name="Juan P.A."/>
            <person name="Jarraud S."/>
            <person name="Charpentier X."/>
        </authorList>
    </citation>
    <scope>NUCLEOTIDE SEQUENCE [LARGE SCALE GENOMIC DNA]</scope>
    <source>
        <strain evidence="13 14">HL-0427-4011</strain>
    </source>
</reference>
<dbReference type="RefSeq" id="WP_135059780.1">
    <property type="nucleotide sequence ID" value="NZ_CP038254.1"/>
</dbReference>
<dbReference type="NCBIfam" id="TIGR02205">
    <property type="entry name" value="septum_zipA"/>
    <property type="match status" value="1"/>
</dbReference>
<evidence type="ECO:0000256" key="10">
    <source>
        <dbReference type="SAM" id="MobiDB-lite"/>
    </source>
</evidence>
<evidence type="ECO:0000256" key="5">
    <source>
        <dbReference type="ARBA" id="ARBA00022989"/>
    </source>
</evidence>
<feature type="region of interest" description="Disordered" evidence="10">
    <location>
        <begin position="74"/>
        <end position="119"/>
    </location>
</feature>
<evidence type="ECO:0000313" key="13">
    <source>
        <dbReference type="EMBL" id="QBR83383.1"/>
    </source>
</evidence>
<feature type="domain" description="ZipA C-terminal FtsZ-binding" evidence="12">
    <location>
        <begin position="123"/>
        <end position="254"/>
    </location>
</feature>
<feature type="compositionally biased region" description="Polar residues" evidence="10">
    <location>
        <begin position="98"/>
        <end position="116"/>
    </location>
</feature>
<dbReference type="InterPro" id="IPR036765">
    <property type="entry name" value="ZipA_FtsZ-bd_C_sf"/>
</dbReference>
<dbReference type="PANTHER" id="PTHR38685">
    <property type="entry name" value="CELL DIVISION PROTEIN ZIPA"/>
    <property type="match status" value="1"/>
</dbReference>
<dbReference type="GO" id="GO:0000917">
    <property type="term" value="P:division septum assembly"/>
    <property type="evidence" value="ECO:0007669"/>
    <property type="project" value="TreeGrafter"/>
</dbReference>
<keyword evidence="6 9" id="KW-0472">Membrane</keyword>
<dbReference type="GO" id="GO:0005886">
    <property type="term" value="C:plasma membrane"/>
    <property type="evidence" value="ECO:0007669"/>
    <property type="project" value="UniProtKB-SubCell"/>
</dbReference>
<keyword evidence="5 11" id="KW-1133">Transmembrane helix</keyword>
<dbReference type="Proteomes" id="UP000295517">
    <property type="component" value="Chromosome"/>
</dbReference>
<dbReference type="AlphaFoldDB" id="A0AAX1EE54"/>
<dbReference type="EMBL" id="CP038254">
    <property type="protein sequence ID" value="QBR83383.1"/>
    <property type="molecule type" value="Genomic_DNA"/>
</dbReference>
<dbReference type="PANTHER" id="PTHR38685:SF1">
    <property type="entry name" value="CELL DIVISION PROTEIN ZIPA"/>
    <property type="match status" value="1"/>
</dbReference>
<evidence type="ECO:0000256" key="6">
    <source>
        <dbReference type="ARBA" id="ARBA00023136"/>
    </source>
</evidence>
<evidence type="ECO:0000256" key="4">
    <source>
        <dbReference type="ARBA" id="ARBA00022692"/>
    </source>
</evidence>
<evidence type="ECO:0000313" key="14">
    <source>
        <dbReference type="Proteomes" id="UP000295517"/>
    </source>
</evidence>
<dbReference type="InterPro" id="IPR007449">
    <property type="entry name" value="ZipA_FtsZ-bd_C"/>
</dbReference>
<keyword evidence="1 9" id="KW-1003">Cell membrane</keyword>
<comment type="function">
    <text evidence="8">Essential cell division protein that stabilizes the FtsZ protofilaments by cross-linking them and that serves as a cytoplasmic membrane anchor for the Z ring. Also required for the recruitment to the septal ring of downstream cell division proteins.</text>
</comment>
<evidence type="ECO:0000259" key="12">
    <source>
        <dbReference type="SMART" id="SM00771"/>
    </source>
</evidence>
<feature type="transmembrane region" description="Helical" evidence="11">
    <location>
        <begin position="6"/>
        <end position="25"/>
    </location>
</feature>
<evidence type="ECO:0000256" key="11">
    <source>
        <dbReference type="SAM" id="Phobius"/>
    </source>
</evidence>
<comment type="similarity">
    <text evidence="8">Belongs to the ZipA family.</text>
</comment>
<organism evidence="13 14">
    <name type="scientific">Legionella israelensis</name>
    <dbReference type="NCBI Taxonomy" id="454"/>
    <lineage>
        <taxon>Bacteria</taxon>
        <taxon>Pseudomonadati</taxon>
        <taxon>Pseudomonadota</taxon>
        <taxon>Gammaproteobacteria</taxon>
        <taxon>Legionellales</taxon>
        <taxon>Legionellaceae</taxon>
        <taxon>Legionella</taxon>
    </lineage>
</organism>
<evidence type="ECO:0000256" key="7">
    <source>
        <dbReference type="ARBA" id="ARBA00023306"/>
    </source>
</evidence>
<name>A0AAX1EE54_9GAMM</name>
<keyword evidence="3 8" id="KW-0132">Cell division</keyword>
<evidence type="ECO:0000256" key="3">
    <source>
        <dbReference type="ARBA" id="ARBA00022618"/>
    </source>
</evidence>
<evidence type="ECO:0000256" key="2">
    <source>
        <dbReference type="ARBA" id="ARBA00022519"/>
    </source>
</evidence>